<reference evidence="3 4" key="1">
    <citation type="submission" date="2021-12" db="EMBL/GenBank/DDBJ databases">
        <title>Genome sequencing of bacteria with rrn-lacking chromosome and rrn-plasmid.</title>
        <authorList>
            <person name="Anda M."/>
            <person name="Iwasaki W."/>
        </authorList>
    </citation>
    <scope>NUCLEOTIDE SEQUENCE [LARGE SCALE GENOMIC DNA]</scope>
    <source>
        <strain evidence="3 4">NBRC 101262</strain>
        <plasmid evidence="3 4">pPP8</plasmid>
    </source>
</reference>
<organism evidence="3 4">
    <name type="scientific">Persicobacter psychrovividus</name>
    <dbReference type="NCBI Taxonomy" id="387638"/>
    <lineage>
        <taxon>Bacteria</taxon>
        <taxon>Pseudomonadati</taxon>
        <taxon>Bacteroidota</taxon>
        <taxon>Cytophagia</taxon>
        <taxon>Cytophagales</taxon>
        <taxon>Persicobacteraceae</taxon>
        <taxon>Persicobacter</taxon>
    </lineage>
</organism>
<dbReference type="EMBL" id="AP025300">
    <property type="protein sequence ID" value="BDD02270.1"/>
    <property type="molecule type" value="Genomic_DNA"/>
</dbReference>
<proteinExistence type="inferred from homology"/>
<evidence type="ECO:0000313" key="4">
    <source>
        <dbReference type="Proteomes" id="UP001354989"/>
    </source>
</evidence>
<name>A0ABM7VMN0_9BACT</name>
<dbReference type="Pfam" id="PF01051">
    <property type="entry name" value="Rep3_N"/>
    <property type="match status" value="1"/>
</dbReference>
<dbReference type="SUPFAM" id="SSF46785">
    <property type="entry name" value="Winged helix' DNA-binding domain"/>
    <property type="match status" value="2"/>
</dbReference>
<gene>
    <name evidence="3" type="ORF">PEPS_45500</name>
</gene>
<dbReference type="InterPro" id="IPR036390">
    <property type="entry name" value="WH_DNA-bd_sf"/>
</dbReference>
<dbReference type="Pfam" id="PF21205">
    <property type="entry name" value="Rep3_C"/>
    <property type="match status" value="1"/>
</dbReference>
<dbReference type="Gene3D" id="1.10.10.10">
    <property type="entry name" value="Winged helix-like DNA-binding domain superfamily/Winged helix DNA-binding domain"/>
    <property type="match status" value="2"/>
</dbReference>
<dbReference type="Proteomes" id="UP001354989">
    <property type="component" value="Plasmid pPP8"/>
</dbReference>
<dbReference type="InterPro" id="IPR036388">
    <property type="entry name" value="WH-like_DNA-bd_sf"/>
</dbReference>
<keyword evidence="3" id="KW-0614">Plasmid</keyword>
<evidence type="ECO:0000313" key="3">
    <source>
        <dbReference type="EMBL" id="BDD02270.1"/>
    </source>
</evidence>
<evidence type="ECO:0000256" key="1">
    <source>
        <dbReference type="ARBA" id="ARBA00038283"/>
    </source>
</evidence>
<keyword evidence="4" id="KW-1185">Reference proteome</keyword>
<dbReference type="RefSeq" id="WP_338399524.1">
    <property type="nucleotide sequence ID" value="NZ_AP025300.1"/>
</dbReference>
<accession>A0ABM7VMN0</accession>
<sequence length="450" mass="52735">MDITATDKLNFRIIKHNKLINAKEGLTITQHRIVMLLAINLTKEDRNFTEHRINIREVLGIGPGDRIGSGYDRVRKAAVGLTNSSIYIEEGDDWIAFPLITVARGNKREDFIRVKFASEMRPFLLQLKEGNYTQYMLKNVYKFQSAYSVRVYELMKQYFPNIKTRPFTYVRLRELLNMGSKYANHYPSFKRRVLGVAIREINEHSDLWIEFEEIRKSRKIDTLVFTISANPHNKQAMPNIEVPAEKDTFLSQETVINQEVVEVEAEVVGEQTRWPDWVKTSMVEKMIKMYGPALVTYAVKKVDQTPAVNNPMGYLYQGLKEKWWEEEYLQPTTDAVETKQVYVRPKPQKVDDQEALINQLKMEFGAHNKMKRQQVMAQYDGEESRSEYVLELEFNDKLAAHKQRYLRSWESIEGPSEDALTMYAGWLLKKYGEQTDWDPQTYIQQRLQEG</sequence>
<dbReference type="InterPro" id="IPR000525">
    <property type="entry name" value="Initiator_Rep_WH1"/>
</dbReference>
<protein>
    <recommendedName>
        <fullName evidence="2">Initiator Rep protein WH1 domain-containing protein</fullName>
    </recommendedName>
</protein>
<feature type="domain" description="Initiator Rep protein WH1" evidence="2">
    <location>
        <begin position="13"/>
        <end position="156"/>
    </location>
</feature>
<evidence type="ECO:0000259" key="2">
    <source>
        <dbReference type="Pfam" id="PF01051"/>
    </source>
</evidence>
<comment type="similarity">
    <text evidence="1">Belongs to the initiator RepB protein family.</text>
</comment>
<geneLocation type="plasmid" evidence="3 4">
    <name>pPP8</name>
</geneLocation>